<evidence type="ECO:0000313" key="3">
    <source>
        <dbReference type="Proteomes" id="UP000476411"/>
    </source>
</evidence>
<keyword evidence="1" id="KW-0732">Signal</keyword>
<reference evidence="2 3" key="1">
    <citation type="submission" date="2020-01" db="EMBL/GenBank/DDBJ databases">
        <title>Complete genome sequence of Chitinophaga sp. H33E-04 isolated from quinoa roots.</title>
        <authorList>
            <person name="Weon H.-Y."/>
            <person name="Lee S.A."/>
        </authorList>
    </citation>
    <scope>NUCLEOTIDE SEQUENCE [LARGE SCALE GENOMIC DNA]</scope>
    <source>
        <strain evidence="2 3">H33E-04</strain>
    </source>
</reference>
<feature type="signal peptide" evidence="1">
    <location>
        <begin position="1"/>
        <end position="21"/>
    </location>
</feature>
<evidence type="ECO:0000256" key="1">
    <source>
        <dbReference type="SAM" id="SignalP"/>
    </source>
</evidence>
<feature type="chain" id="PRO_5025442001" evidence="1">
    <location>
        <begin position="22"/>
        <end position="551"/>
    </location>
</feature>
<dbReference type="RefSeq" id="WP_162330461.1">
    <property type="nucleotide sequence ID" value="NZ_CP048113.1"/>
</dbReference>
<name>A0A6B9Z931_9BACT</name>
<organism evidence="2 3">
    <name type="scientific">Chitinophaga agri</name>
    <dbReference type="NCBI Taxonomy" id="2703787"/>
    <lineage>
        <taxon>Bacteria</taxon>
        <taxon>Pseudomonadati</taxon>
        <taxon>Bacteroidota</taxon>
        <taxon>Chitinophagia</taxon>
        <taxon>Chitinophagales</taxon>
        <taxon>Chitinophagaceae</taxon>
        <taxon>Chitinophaga</taxon>
    </lineage>
</organism>
<dbReference type="KEGG" id="chih:GWR21_03810"/>
<gene>
    <name evidence="2" type="ORF">GWR21_03810</name>
</gene>
<dbReference type="AlphaFoldDB" id="A0A6B9Z931"/>
<dbReference type="Proteomes" id="UP000476411">
    <property type="component" value="Chromosome"/>
</dbReference>
<protein>
    <submittedName>
        <fullName evidence="2">Uncharacterized protein</fullName>
    </submittedName>
</protein>
<accession>A0A6B9Z931</accession>
<sequence>MRYLRTGMGLFFLLFASQSYAQAPTQAPTVQLSATFPEPGEGFDKLLLLQGGNTVYLHFDKKQGIVVNVYNDQRAVIATDAVKGQLWDASGLNDTEIDGIFAINNQVVIFLQQLVKYKPNLYRLVLDGTTGKLVKEDKLGELSTVLHRDVAVQDNFASHDFHVSVDAATGYYAVAAFTGGELQRKESPSERALITHYTPDHQLLRQKYYTFSGDNYPYLAYLDMLVTGGDKIYLATAALNNSRKNGKDTSAVVVISALAKSDSAFIHSTLPYTANFSDIHVSLQYAAGVNMIQALLTTANNQTAKTPVAAAYMNYLDAGTLELKRNNAVSTDKITAFAQERMKYTGAYSGQPQALITHADGSSTVLLESMNAFATNGSSNSWNKMHTNLNDIGVSEIDAAGREQSGYGIVKMQIANGTFEPLYFQRRKKGQWFFRNRIQVLNTTPYLSYDYLPASKANYVIFNDYLAYLDPGGTTLDKKPMRYLYEANTVCYKCTPAGQERLFLFGTPETYKGYYCMLGASDYNEQRTTYVTLMITRKGEDKKACVAWVKF</sequence>
<proteinExistence type="predicted"/>
<dbReference type="EMBL" id="CP048113">
    <property type="protein sequence ID" value="QHS58758.1"/>
    <property type="molecule type" value="Genomic_DNA"/>
</dbReference>
<keyword evidence="3" id="KW-1185">Reference proteome</keyword>
<evidence type="ECO:0000313" key="2">
    <source>
        <dbReference type="EMBL" id="QHS58758.1"/>
    </source>
</evidence>